<dbReference type="UniPathway" id="UPA00109">
    <property type="reaction ID" value="UER00182"/>
</dbReference>
<dbReference type="PROSITE" id="PS00433">
    <property type="entry name" value="PHOSPHOFRUCTOKINASE"/>
    <property type="match status" value="1"/>
</dbReference>
<evidence type="ECO:0000256" key="1">
    <source>
        <dbReference type="ARBA" id="ARBA00001946"/>
    </source>
</evidence>
<dbReference type="GO" id="GO:0030388">
    <property type="term" value="P:fructose 1,6-bisphosphate metabolic process"/>
    <property type="evidence" value="ECO:0007669"/>
    <property type="project" value="TreeGrafter"/>
</dbReference>
<dbReference type="Pfam" id="PF00365">
    <property type="entry name" value="PFK"/>
    <property type="match status" value="1"/>
</dbReference>
<keyword evidence="10" id="KW-0324">Glycolysis</keyword>
<reference evidence="13 14" key="1">
    <citation type="journal article" date="2013" name="Genome Biol.">
        <title>Genome of Acanthamoeba castellanii highlights extensive lateral gene transfer and early evolution of tyrosine kinase signaling.</title>
        <authorList>
            <person name="Clarke M."/>
            <person name="Lohan A.J."/>
            <person name="Liu B."/>
            <person name="Lagkouvardos I."/>
            <person name="Roy S."/>
            <person name="Zafar N."/>
            <person name="Bertelli C."/>
            <person name="Schilde C."/>
            <person name="Kianianmomeni A."/>
            <person name="Burglin T.R."/>
            <person name="Frech C."/>
            <person name="Turcotte B."/>
            <person name="Kopec K.O."/>
            <person name="Synnott J.M."/>
            <person name="Choo C."/>
            <person name="Paponov I."/>
            <person name="Finkler A."/>
            <person name="Soon Heng Tan C."/>
            <person name="Hutchins A.P."/>
            <person name="Weinmeier T."/>
            <person name="Rattei T."/>
            <person name="Chu J.S."/>
            <person name="Gimenez G."/>
            <person name="Irimia M."/>
            <person name="Rigden D.J."/>
            <person name="Fitzpatrick D.A."/>
            <person name="Lorenzo-Morales J."/>
            <person name="Bateman A."/>
            <person name="Chiu C.H."/>
            <person name="Tang P."/>
            <person name="Hegemann P."/>
            <person name="Fromm H."/>
            <person name="Raoult D."/>
            <person name="Greub G."/>
            <person name="Miranda-Saavedra D."/>
            <person name="Chen N."/>
            <person name="Nash P."/>
            <person name="Ginger M.L."/>
            <person name="Horn M."/>
            <person name="Schaap P."/>
            <person name="Caler L."/>
            <person name="Loftus B."/>
        </authorList>
    </citation>
    <scope>NUCLEOTIDE SEQUENCE [LARGE SCALE GENOMIC DNA]</scope>
    <source>
        <strain evidence="13 14">Neff</strain>
    </source>
</reference>
<dbReference type="GO" id="GO:0061621">
    <property type="term" value="P:canonical glycolysis"/>
    <property type="evidence" value="ECO:0007669"/>
    <property type="project" value="TreeGrafter"/>
</dbReference>
<evidence type="ECO:0000256" key="4">
    <source>
        <dbReference type="ARBA" id="ARBA00012055"/>
    </source>
</evidence>
<sequence length="362" mass="38786">METAQKKRIGILTGGGDCPGLNAVIRAACLTCISHDYELVGLHDGFEGLYEEAYTILDSHKVANIYGEGGTILGTTNIGHYCLPLSEDTIKRTVETYNKLGLQCLICIGGDGTMSIAYVLSQHGVNVVGVPKTIDNDLMATDVTFGFDSAVSVVTDALDRLQTTAASHHRVMVVEVMGRNAGWIALASGVAGGANVILLPEIRWEWESIFATLKARAADKGKRYSLVVVAEGCVPPGSDSQITADDEAKKAVRLGGIGKYVSDRIAKDIGMDTRYVILGHVQRGGSPTSYDRILATKYGSMAAKLAIEGTYGYMASLKGTEVVKVPITAEMREQRKVNPKTDQMVWAARNVGTVFGDEHHSS</sequence>
<protein>
    <recommendedName>
        <fullName evidence="4">6-phosphofructokinase</fullName>
        <ecNumber evidence="4">2.7.1.11</ecNumber>
    </recommendedName>
</protein>
<dbReference type="GO" id="GO:0047334">
    <property type="term" value="F:diphosphate-fructose-6-phosphate 1-phosphotransferase activity"/>
    <property type="evidence" value="ECO:0007669"/>
    <property type="project" value="InterPro"/>
</dbReference>
<dbReference type="GO" id="GO:0006002">
    <property type="term" value="P:fructose 6-phosphate metabolic process"/>
    <property type="evidence" value="ECO:0007669"/>
    <property type="project" value="InterPro"/>
</dbReference>
<dbReference type="PANTHER" id="PTHR13697">
    <property type="entry name" value="PHOSPHOFRUCTOKINASE"/>
    <property type="match status" value="1"/>
</dbReference>
<dbReference type="EMBL" id="KB007932">
    <property type="protein sequence ID" value="ELR19790.1"/>
    <property type="molecule type" value="Genomic_DNA"/>
</dbReference>
<dbReference type="GO" id="GO:0003872">
    <property type="term" value="F:6-phosphofructokinase activity"/>
    <property type="evidence" value="ECO:0007669"/>
    <property type="project" value="UniProtKB-EC"/>
</dbReference>
<dbReference type="GO" id="GO:0005524">
    <property type="term" value="F:ATP binding"/>
    <property type="evidence" value="ECO:0007669"/>
    <property type="project" value="InterPro"/>
</dbReference>
<dbReference type="GO" id="GO:0070095">
    <property type="term" value="F:fructose-6-phosphate binding"/>
    <property type="evidence" value="ECO:0007669"/>
    <property type="project" value="TreeGrafter"/>
</dbReference>
<evidence type="ECO:0000256" key="6">
    <source>
        <dbReference type="ARBA" id="ARBA00022679"/>
    </source>
</evidence>
<dbReference type="VEuPathDB" id="AmoebaDB:ACA1_201580"/>
<comment type="subcellular location">
    <subcellularLocation>
        <location evidence="2">Cytoplasm</location>
    </subcellularLocation>
</comment>
<dbReference type="InterPro" id="IPR000023">
    <property type="entry name" value="Phosphofructokinase_dom"/>
</dbReference>
<name>L8H3K6_ACACF</name>
<evidence type="ECO:0000256" key="7">
    <source>
        <dbReference type="ARBA" id="ARBA00022723"/>
    </source>
</evidence>
<evidence type="ECO:0000256" key="10">
    <source>
        <dbReference type="ARBA" id="ARBA00023152"/>
    </source>
</evidence>
<evidence type="ECO:0000259" key="12">
    <source>
        <dbReference type="Pfam" id="PF00365"/>
    </source>
</evidence>
<dbReference type="HAMAP" id="MF_01976">
    <property type="entry name" value="Phosphofructokinase_III"/>
    <property type="match status" value="1"/>
</dbReference>
<dbReference type="GO" id="GO:0046872">
    <property type="term" value="F:metal ion binding"/>
    <property type="evidence" value="ECO:0007669"/>
    <property type="project" value="UniProtKB-KW"/>
</dbReference>
<gene>
    <name evidence="13" type="ORF">ACA1_201580</name>
</gene>
<dbReference type="PRINTS" id="PR00476">
    <property type="entry name" value="PHFRCTKINASE"/>
</dbReference>
<dbReference type="SUPFAM" id="SSF53784">
    <property type="entry name" value="Phosphofructokinase"/>
    <property type="match status" value="1"/>
</dbReference>
<dbReference type="PIRSF" id="PIRSF000532">
    <property type="entry name" value="ATP_PFK_prok"/>
    <property type="match status" value="1"/>
</dbReference>
<comment type="catalytic activity">
    <reaction evidence="11">
        <text>beta-D-fructose 6-phosphate + ATP = beta-D-fructose 1,6-bisphosphate + ADP + H(+)</text>
        <dbReference type="Rhea" id="RHEA:16109"/>
        <dbReference type="ChEBI" id="CHEBI:15378"/>
        <dbReference type="ChEBI" id="CHEBI:30616"/>
        <dbReference type="ChEBI" id="CHEBI:32966"/>
        <dbReference type="ChEBI" id="CHEBI:57634"/>
        <dbReference type="ChEBI" id="CHEBI:456216"/>
        <dbReference type="EC" id="2.7.1.11"/>
    </reaction>
</comment>
<comment type="cofactor">
    <cofactor evidence="1">
        <name>Mg(2+)</name>
        <dbReference type="ChEBI" id="CHEBI:18420"/>
    </cofactor>
</comment>
<keyword evidence="6" id="KW-0808">Transferase</keyword>
<evidence type="ECO:0000313" key="13">
    <source>
        <dbReference type="EMBL" id="ELR19790.1"/>
    </source>
</evidence>
<dbReference type="OMA" id="DYCIGFS"/>
<dbReference type="GeneID" id="14920621"/>
<dbReference type="PANTHER" id="PTHR13697:SF52">
    <property type="entry name" value="ATP-DEPENDENT 6-PHOSPHOFRUCTOKINASE 3"/>
    <property type="match status" value="1"/>
</dbReference>
<dbReference type="InterPro" id="IPR035966">
    <property type="entry name" value="PKF_sf"/>
</dbReference>
<feature type="domain" description="Phosphofructokinase" evidence="12">
    <location>
        <begin position="8"/>
        <end position="305"/>
    </location>
</feature>
<evidence type="ECO:0000256" key="5">
    <source>
        <dbReference type="ARBA" id="ARBA00022490"/>
    </source>
</evidence>
<keyword evidence="5" id="KW-0963">Cytoplasm</keyword>
<dbReference type="InterPro" id="IPR022953">
    <property type="entry name" value="ATP_PFK"/>
</dbReference>
<dbReference type="GO" id="GO:0042802">
    <property type="term" value="F:identical protein binding"/>
    <property type="evidence" value="ECO:0007669"/>
    <property type="project" value="TreeGrafter"/>
</dbReference>
<dbReference type="KEGG" id="acan:ACA1_201580"/>
<evidence type="ECO:0000256" key="8">
    <source>
        <dbReference type="ARBA" id="ARBA00022777"/>
    </source>
</evidence>
<evidence type="ECO:0000256" key="9">
    <source>
        <dbReference type="ARBA" id="ARBA00022842"/>
    </source>
</evidence>
<dbReference type="EC" id="2.7.1.11" evidence="4"/>
<evidence type="ECO:0000256" key="3">
    <source>
        <dbReference type="ARBA" id="ARBA00004679"/>
    </source>
</evidence>
<dbReference type="NCBIfam" id="NF002872">
    <property type="entry name" value="PRK03202.1"/>
    <property type="match status" value="1"/>
</dbReference>
<dbReference type="Proteomes" id="UP000011083">
    <property type="component" value="Unassembled WGS sequence"/>
</dbReference>
<accession>L8H3K6</accession>
<dbReference type="AlphaFoldDB" id="L8H3K6"/>
<keyword evidence="9" id="KW-0460">Magnesium</keyword>
<dbReference type="STRING" id="1257118.L8H3K6"/>
<organism evidence="13 14">
    <name type="scientific">Acanthamoeba castellanii (strain ATCC 30010 / Neff)</name>
    <dbReference type="NCBI Taxonomy" id="1257118"/>
    <lineage>
        <taxon>Eukaryota</taxon>
        <taxon>Amoebozoa</taxon>
        <taxon>Discosea</taxon>
        <taxon>Longamoebia</taxon>
        <taxon>Centramoebida</taxon>
        <taxon>Acanthamoebidae</taxon>
        <taxon>Acanthamoeba</taxon>
    </lineage>
</organism>
<dbReference type="Gene3D" id="3.40.50.460">
    <property type="entry name" value="Phosphofructokinase domain"/>
    <property type="match status" value="1"/>
</dbReference>
<dbReference type="Gene3D" id="3.40.50.450">
    <property type="match status" value="1"/>
</dbReference>
<dbReference type="FunFam" id="3.40.50.460:FF:000002">
    <property type="entry name" value="ATP-dependent 6-phosphofructokinase"/>
    <property type="match status" value="1"/>
</dbReference>
<dbReference type="GO" id="GO:0016208">
    <property type="term" value="F:AMP binding"/>
    <property type="evidence" value="ECO:0007669"/>
    <property type="project" value="TreeGrafter"/>
</dbReference>
<dbReference type="InterPro" id="IPR012829">
    <property type="entry name" value="Phosphofructokinase_III"/>
</dbReference>
<comment type="pathway">
    <text evidence="3">Carbohydrate degradation; glycolysis; D-glyceraldehyde 3-phosphate and glycerone phosphate from D-glucose: step 3/4.</text>
</comment>
<evidence type="ECO:0000313" key="14">
    <source>
        <dbReference type="Proteomes" id="UP000011083"/>
    </source>
</evidence>
<dbReference type="InterPro" id="IPR012003">
    <property type="entry name" value="ATP_PFK_prok-type"/>
</dbReference>
<keyword evidence="7" id="KW-0479">Metal-binding</keyword>
<keyword evidence="14" id="KW-1185">Reference proteome</keyword>
<dbReference type="InterPro" id="IPR015912">
    <property type="entry name" value="Phosphofructokinase_CS"/>
</dbReference>
<dbReference type="RefSeq" id="XP_004341885.1">
    <property type="nucleotide sequence ID" value="XM_004341837.1"/>
</dbReference>
<dbReference type="GO" id="GO:0005945">
    <property type="term" value="C:6-phosphofructokinase complex"/>
    <property type="evidence" value="ECO:0007669"/>
    <property type="project" value="TreeGrafter"/>
</dbReference>
<keyword evidence="8 13" id="KW-0418">Kinase</keyword>
<evidence type="ECO:0000256" key="2">
    <source>
        <dbReference type="ARBA" id="ARBA00004496"/>
    </source>
</evidence>
<dbReference type="GO" id="GO:0048029">
    <property type="term" value="F:monosaccharide binding"/>
    <property type="evidence" value="ECO:0007669"/>
    <property type="project" value="TreeGrafter"/>
</dbReference>
<proteinExistence type="inferred from homology"/>
<dbReference type="OrthoDB" id="537915at2759"/>
<evidence type="ECO:0000256" key="11">
    <source>
        <dbReference type="ARBA" id="ARBA00048070"/>
    </source>
</evidence>